<evidence type="ECO:0008006" key="3">
    <source>
        <dbReference type="Google" id="ProtNLM"/>
    </source>
</evidence>
<accession>A0AAV1ZWY4</accession>
<sequence length="435" mass="51242">MTLLPSLQSLVELSAIRIAYLMWTRRDVVKKCSEEELFDELEKVVLADVKSLPLPEQLKSRILTNVKPVGKRLISFLNLWFSKTHLENSQKWLTDEMFFECLILNADGLINHRKTAERILSCKILNNVLAFRIACVNFLENEVLKLWAFVKQYFLKKIILEGEQPHLFQRRCSFREILVKRDPPYNEWPPSPYRFKLSNIPRFPCTRESDEVLFWISYCLSKENAIVMKEVPHFMGNDVNWYEFSLESAALSGNVACFDYFQNFCKKKVEYDHLNIIDGILLSFGEEWEQPCLIFNFMLLNSQERTELLRTHPIRMLSHFLEWPFSQMFVENTEEIWNLISDEFKDWIFLKIFAILFNDSILLNPITNCQGFPCTYLGGNTLIHNVEHLKIIWTALWEISSDSYKLTVLNSIVLESIVHSSRLCEFRTRFKASGL</sequence>
<feature type="non-terminal residue" evidence="1">
    <location>
        <position position="435"/>
    </location>
</feature>
<evidence type="ECO:0000313" key="1">
    <source>
        <dbReference type="EMBL" id="CAL1274936.1"/>
    </source>
</evidence>
<keyword evidence="2" id="KW-1185">Reference proteome</keyword>
<reference evidence="1 2" key="1">
    <citation type="submission" date="2024-04" db="EMBL/GenBank/DDBJ databases">
        <authorList>
            <person name="Rising A."/>
            <person name="Reimegard J."/>
            <person name="Sonavane S."/>
            <person name="Akerstrom W."/>
            <person name="Nylinder S."/>
            <person name="Hedman E."/>
            <person name="Kallberg Y."/>
        </authorList>
    </citation>
    <scope>NUCLEOTIDE SEQUENCE [LARGE SCALE GENOMIC DNA]</scope>
</reference>
<protein>
    <recommendedName>
        <fullName evidence="3">Maturase K</fullName>
    </recommendedName>
</protein>
<name>A0AAV1ZWY4_9ARAC</name>
<organism evidence="1 2">
    <name type="scientific">Larinioides sclopetarius</name>
    <dbReference type="NCBI Taxonomy" id="280406"/>
    <lineage>
        <taxon>Eukaryota</taxon>
        <taxon>Metazoa</taxon>
        <taxon>Ecdysozoa</taxon>
        <taxon>Arthropoda</taxon>
        <taxon>Chelicerata</taxon>
        <taxon>Arachnida</taxon>
        <taxon>Araneae</taxon>
        <taxon>Araneomorphae</taxon>
        <taxon>Entelegynae</taxon>
        <taxon>Araneoidea</taxon>
        <taxon>Araneidae</taxon>
        <taxon>Larinioides</taxon>
    </lineage>
</organism>
<comment type="caution">
    <text evidence="1">The sequence shown here is derived from an EMBL/GenBank/DDBJ whole genome shotgun (WGS) entry which is preliminary data.</text>
</comment>
<evidence type="ECO:0000313" key="2">
    <source>
        <dbReference type="Proteomes" id="UP001497382"/>
    </source>
</evidence>
<dbReference type="EMBL" id="CAXIEN010000081">
    <property type="protein sequence ID" value="CAL1274936.1"/>
    <property type="molecule type" value="Genomic_DNA"/>
</dbReference>
<dbReference type="Proteomes" id="UP001497382">
    <property type="component" value="Unassembled WGS sequence"/>
</dbReference>
<gene>
    <name evidence="1" type="ORF">LARSCL_LOCUS7798</name>
</gene>
<dbReference type="AlphaFoldDB" id="A0AAV1ZWY4"/>
<proteinExistence type="predicted"/>